<dbReference type="InParanoid" id="F2LUB7"/>
<keyword evidence="3" id="KW-1185">Reference proteome</keyword>
<dbReference type="EMBL" id="CP002606">
    <property type="protein sequence ID" value="AEA33443.1"/>
    <property type="molecule type" value="Genomic_DNA"/>
</dbReference>
<gene>
    <name evidence="2" type="ordered locus">Hipma_0471</name>
</gene>
<dbReference type="Proteomes" id="UP000008139">
    <property type="component" value="Chromosome"/>
</dbReference>
<dbReference type="STRING" id="760142.Hipma_0471"/>
<reference evidence="3" key="2">
    <citation type="submission" date="2011-03" db="EMBL/GenBank/DDBJ databases">
        <title>The complete genome of Hippea maritima DSM 10411.</title>
        <authorList>
            <consortium name="US DOE Joint Genome Institute (JGI-PGF)"/>
            <person name="Lucas S."/>
            <person name="Copeland A."/>
            <person name="Lapidus A."/>
            <person name="Bruce D."/>
            <person name="Goodwin L."/>
            <person name="Pitluck S."/>
            <person name="Peters L."/>
            <person name="Kyrpides N."/>
            <person name="Mavromatis K."/>
            <person name="Pagani I."/>
            <person name="Ivanova N."/>
            <person name="Mikhailova N."/>
            <person name="Lu M."/>
            <person name="Detter J.C."/>
            <person name="Tapia R."/>
            <person name="Han C."/>
            <person name="Land M."/>
            <person name="Hauser L."/>
            <person name="Markowitz V."/>
            <person name="Cheng J.-F."/>
            <person name="Hugenholtz P."/>
            <person name="Woyke T."/>
            <person name="Wu D."/>
            <person name="Spring S."/>
            <person name="Schroeder M."/>
            <person name="Brambilla E."/>
            <person name="Klenk H.-P."/>
            <person name="Eisen J.A."/>
        </authorList>
    </citation>
    <scope>NUCLEOTIDE SEQUENCE [LARGE SCALE GENOMIC DNA]</scope>
    <source>
        <strain evidence="3">ATCC 700847 / DSM 10411 / MH2</strain>
    </source>
</reference>
<name>F2LUB7_HIPMA</name>
<evidence type="ECO:0000313" key="2">
    <source>
        <dbReference type="EMBL" id="AEA33443.1"/>
    </source>
</evidence>
<dbReference type="HOGENOM" id="CLU_1080832_0_0_7"/>
<dbReference type="InterPro" id="IPR055342">
    <property type="entry name" value="MreC_beta-barrel_core"/>
</dbReference>
<dbReference type="InterPro" id="IPR042175">
    <property type="entry name" value="Cell/Rod_MreC_2"/>
</dbReference>
<dbReference type="eggNOG" id="COG1792">
    <property type="taxonomic scope" value="Bacteria"/>
</dbReference>
<reference evidence="2 3" key="1">
    <citation type="journal article" date="2011" name="Stand. Genomic Sci.">
        <title>Complete genome sequence of the thermophilic sulfur-reducer Hippea maritima type strain (MH(2)).</title>
        <authorList>
            <person name="Huntemann M."/>
            <person name="Lu M."/>
            <person name="Nolan M."/>
            <person name="Lapidus A."/>
            <person name="Lucas S."/>
            <person name="Hammon N."/>
            <person name="Deshpande S."/>
            <person name="Cheng J.F."/>
            <person name="Tapia R."/>
            <person name="Han C."/>
            <person name="Goodwin L."/>
            <person name="Pitluck S."/>
            <person name="Liolios K."/>
            <person name="Pagani I."/>
            <person name="Ivanova N."/>
            <person name="Ovchinikova G."/>
            <person name="Pati A."/>
            <person name="Chen A."/>
            <person name="Palaniappan K."/>
            <person name="Land M."/>
            <person name="Hauser L."/>
            <person name="Jeffries C.D."/>
            <person name="Detter J.C."/>
            <person name="Brambilla E.M."/>
            <person name="Rohde M."/>
            <person name="Spring S."/>
            <person name="Goker M."/>
            <person name="Woyke T."/>
            <person name="Bristow J."/>
            <person name="Eisen J.A."/>
            <person name="Markowitz V."/>
            <person name="Hugenholtz P."/>
            <person name="Kyrpides N.C."/>
            <person name="Klenk H.P."/>
            <person name="Mavromatis K."/>
        </authorList>
    </citation>
    <scope>NUCLEOTIDE SEQUENCE [LARGE SCALE GENOMIC DNA]</scope>
    <source>
        <strain evidence="3">ATCC 700847 / DSM 10411 / MH2</strain>
    </source>
</reference>
<dbReference type="AlphaFoldDB" id="F2LUB7"/>
<feature type="domain" description="Rod shape-determining protein MreC beta-barrel core" evidence="1">
    <location>
        <begin position="136"/>
        <end position="252"/>
    </location>
</feature>
<organism evidence="2 3">
    <name type="scientific">Hippea maritima (strain ATCC 700847 / DSM 10411 / MH2)</name>
    <dbReference type="NCBI Taxonomy" id="760142"/>
    <lineage>
        <taxon>Bacteria</taxon>
        <taxon>Pseudomonadati</taxon>
        <taxon>Campylobacterota</taxon>
        <taxon>Desulfurellia</taxon>
        <taxon>Desulfurellales</taxon>
        <taxon>Hippeaceae</taxon>
        <taxon>Hippea</taxon>
    </lineage>
</organism>
<dbReference type="KEGG" id="hmr:Hipma_0471"/>
<dbReference type="Pfam" id="PF04085">
    <property type="entry name" value="MreC"/>
    <property type="match status" value="1"/>
</dbReference>
<dbReference type="RefSeq" id="WP_013681484.1">
    <property type="nucleotide sequence ID" value="NC_015318.1"/>
</dbReference>
<accession>F2LUB7</accession>
<proteinExistence type="predicted"/>
<protein>
    <submittedName>
        <fullName evidence="2">Rod shape-determining protein MreC</fullName>
    </submittedName>
</protein>
<evidence type="ECO:0000313" key="3">
    <source>
        <dbReference type="Proteomes" id="UP000008139"/>
    </source>
</evidence>
<sequence>MRWILIYIVVAFLLNVTVNVYPPAANFLQKGVFSVLMGLSYPISKGLSVVQEGINKYLVLISTEEENRSLKFQLSKCILINKELTKFRFIKSSDIPQDNLLEATFSFKGNFRSDEIYLYINKKLNLNKNYCFVLSDKLSLVGIIKDNIRGDIYSAETVFNPSFVADVFIKSDNSTYKALFIGSEYSPKVEFLDPNVKVKQGDKVFTTGALNIYPYGLFIGRVISIDDVNGYYKVAHLKIDRSFFNNWKVFVLCRKKF</sequence>
<dbReference type="Gene3D" id="2.40.10.350">
    <property type="entry name" value="Rod shape-determining protein MreC, domain 2"/>
    <property type="match status" value="1"/>
</dbReference>
<dbReference type="OrthoDB" id="5505499at2"/>
<evidence type="ECO:0000259" key="1">
    <source>
        <dbReference type="Pfam" id="PF04085"/>
    </source>
</evidence>